<reference evidence="2 3" key="1">
    <citation type="submission" date="2024-06" db="EMBL/GenBank/DDBJ databases">
        <authorList>
            <person name="Li Z."/>
            <person name="Jiang Y."/>
        </authorList>
    </citation>
    <scope>NUCLEOTIDE SEQUENCE [LARGE SCALE GENOMIC DNA]</scope>
    <source>
        <strain evidence="2 3">HSW-8</strain>
    </source>
</reference>
<feature type="signal peptide" evidence="1">
    <location>
        <begin position="1"/>
        <end position="22"/>
    </location>
</feature>
<evidence type="ECO:0000256" key="1">
    <source>
        <dbReference type="SAM" id="SignalP"/>
    </source>
</evidence>
<sequence length="134" mass="14680">MSLDLHRIVMPALLLTLVGACATPSAQDLPTMEQRLAARGLSLGAPVERIADYRIDGWNRLDDEHILVGGGVSERYLISLMQPCPDLGSAETIGFRTTGSVLTRLDILIVESPIGPRRCPIREIHTLVERPREG</sequence>
<keyword evidence="1" id="KW-0732">Signal</keyword>
<accession>A0ABV2A6N3</accession>
<comment type="caution">
    <text evidence="2">The sequence shown here is derived from an EMBL/GenBank/DDBJ whole genome shotgun (WGS) entry which is preliminary data.</text>
</comment>
<protein>
    <submittedName>
        <fullName evidence="2">DUF6491 family protein</fullName>
    </submittedName>
</protein>
<feature type="chain" id="PRO_5046907834" evidence="1">
    <location>
        <begin position="23"/>
        <end position="134"/>
    </location>
</feature>
<evidence type="ECO:0000313" key="3">
    <source>
        <dbReference type="Proteomes" id="UP001465331"/>
    </source>
</evidence>
<evidence type="ECO:0000313" key="2">
    <source>
        <dbReference type="EMBL" id="MES0872551.1"/>
    </source>
</evidence>
<proteinExistence type="predicted"/>
<dbReference type="EMBL" id="JBEPIJ010000001">
    <property type="protein sequence ID" value="MES0872551.1"/>
    <property type="molecule type" value="Genomic_DNA"/>
</dbReference>
<name>A0ABV2A6N3_9GAMM</name>
<organism evidence="2 3">
    <name type="scientific">Sinimarinibacterium thermocellulolyticum</name>
    <dbReference type="NCBI Taxonomy" id="3170016"/>
    <lineage>
        <taxon>Bacteria</taxon>
        <taxon>Pseudomonadati</taxon>
        <taxon>Pseudomonadota</taxon>
        <taxon>Gammaproteobacteria</taxon>
        <taxon>Nevskiales</taxon>
        <taxon>Nevskiaceae</taxon>
        <taxon>Sinimarinibacterium</taxon>
    </lineage>
</organism>
<dbReference type="RefSeq" id="WP_352886491.1">
    <property type="nucleotide sequence ID" value="NZ_JBEPIJ010000001.1"/>
</dbReference>
<keyword evidence="3" id="KW-1185">Reference proteome</keyword>
<dbReference type="PROSITE" id="PS51257">
    <property type="entry name" value="PROKAR_LIPOPROTEIN"/>
    <property type="match status" value="1"/>
</dbReference>
<dbReference type="Pfam" id="PF20101">
    <property type="entry name" value="DUF6491"/>
    <property type="match status" value="1"/>
</dbReference>
<dbReference type="InterPro" id="IPR045500">
    <property type="entry name" value="DUF6491"/>
</dbReference>
<dbReference type="Proteomes" id="UP001465331">
    <property type="component" value="Unassembled WGS sequence"/>
</dbReference>
<gene>
    <name evidence="2" type="ORF">ABSH63_00790</name>
</gene>